<dbReference type="FunCoup" id="C7PXS7">
    <property type="interactions" value="85"/>
</dbReference>
<dbReference type="NCBIfam" id="NF004846">
    <property type="entry name" value="PRK06197.1"/>
    <property type="match status" value="1"/>
</dbReference>
<keyword evidence="4" id="KW-1185">Reference proteome</keyword>
<accession>C7PXS7</accession>
<dbReference type="EMBL" id="CP001700">
    <property type="protein sequence ID" value="ACU71530.1"/>
    <property type="molecule type" value="Genomic_DNA"/>
</dbReference>
<comment type="similarity">
    <text evidence="2">Belongs to the short-chain dehydrogenases/reductases (SDR) family.</text>
</comment>
<evidence type="ECO:0000313" key="3">
    <source>
        <dbReference type="EMBL" id="ACU71530.1"/>
    </source>
</evidence>
<dbReference type="SUPFAM" id="SSF51735">
    <property type="entry name" value="NAD(P)-binding Rossmann-fold domains"/>
    <property type="match status" value="1"/>
</dbReference>
<name>C7PXS7_CATAD</name>
<dbReference type="PANTHER" id="PTHR43157">
    <property type="entry name" value="PHOSPHATIDYLINOSITOL-GLYCAN BIOSYNTHESIS CLASS F PROTEIN-RELATED"/>
    <property type="match status" value="1"/>
</dbReference>
<evidence type="ECO:0000313" key="4">
    <source>
        <dbReference type="Proteomes" id="UP000000851"/>
    </source>
</evidence>
<dbReference type="InParanoid" id="C7PXS7"/>
<dbReference type="Pfam" id="PF00106">
    <property type="entry name" value="adh_short"/>
    <property type="match status" value="1"/>
</dbReference>
<keyword evidence="1" id="KW-0560">Oxidoreductase</keyword>
<reference evidence="3 4" key="1">
    <citation type="journal article" date="2009" name="Stand. Genomic Sci.">
        <title>Complete genome sequence of Catenulispora acidiphila type strain (ID 139908).</title>
        <authorList>
            <person name="Copeland A."/>
            <person name="Lapidus A."/>
            <person name="Glavina Del Rio T."/>
            <person name="Nolan M."/>
            <person name="Lucas S."/>
            <person name="Chen F."/>
            <person name="Tice H."/>
            <person name="Cheng J.F."/>
            <person name="Bruce D."/>
            <person name="Goodwin L."/>
            <person name="Pitluck S."/>
            <person name="Mikhailova N."/>
            <person name="Pati A."/>
            <person name="Ivanova N."/>
            <person name="Mavromatis K."/>
            <person name="Chen A."/>
            <person name="Palaniappan K."/>
            <person name="Chain P."/>
            <person name="Land M."/>
            <person name="Hauser L."/>
            <person name="Chang Y.J."/>
            <person name="Jeffries C.D."/>
            <person name="Chertkov O."/>
            <person name="Brettin T."/>
            <person name="Detter J.C."/>
            <person name="Han C."/>
            <person name="Ali Z."/>
            <person name="Tindall B.J."/>
            <person name="Goker M."/>
            <person name="Bristow J."/>
            <person name="Eisen J.A."/>
            <person name="Markowitz V."/>
            <person name="Hugenholtz P."/>
            <person name="Kyrpides N.C."/>
            <person name="Klenk H.P."/>
        </authorList>
    </citation>
    <scope>NUCLEOTIDE SEQUENCE [LARGE SCALE GENOMIC DNA]</scope>
    <source>
        <strain evidence="4">DSM 44928 / JCM 14897 / NBRC 102108 / NRRL B-24433 / ID139908</strain>
    </source>
</reference>
<organism evidence="3 4">
    <name type="scientific">Catenulispora acidiphila (strain DSM 44928 / JCM 14897 / NBRC 102108 / NRRL B-24433 / ID139908)</name>
    <dbReference type="NCBI Taxonomy" id="479433"/>
    <lineage>
        <taxon>Bacteria</taxon>
        <taxon>Bacillati</taxon>
        <taxon>Actinomycetota</taxon>
        <taxon>Actinomycetes</taxon>
        <taxon>Catenulisporales</taxon>
        <taxon>Catenulisporaceae</taxon>
        <taxon>Catenulispora</taxon>
    </lineage>
</organism>
<dbReference type="CDD" id="cd05327">
    <property type="entry name" value="retinol-DH_like_SDR_c_like"/>
    <property type="match status" value="1"/>
</dbReference>
<dbReference type="GO" id="GO:0016491">
    <property type="term" value="F:oxidoreductase activity"/>
    <property type="evidence" value="ECO:0007669"/>
    <property type="project" value="UniProtKB-KW"/>
</dbReference>
<dbReference type="KEGG" id="cai:Caci_2613"/>
<dbReference type="eggNOG" id="COG1028">
    <property type="taxonomic scope" value="Bacteria"/>
</dbReference>
<dbReference type="PRINTS" id="PR00081">
    <property type="entry name" value="GDHRDH"/>
</dbReference>
<dbReference type="PRINTS" id="PR00080">
    <property type="entry name" value="SDRFAMILY"/>
</dbReference>
<dbReference type="AlphaFoldDB" id="C7PXS7"/>
<dbReference type="PANTHER" id="PTHR43157:SF31">
    <property type="entry name" value="PHOSPHATIDYLINOSITOL-GLYCAN BIOSYNTHESIS CLASS F PROTEIN"/>
    <property type="match status" value="1"/>
</dbReference>
<dbReference type="Proteomes" id="UP000000851">
    <property type="component" value="Chromosome"/>
</dbReference>
<dbReference type="Gene3D" id="3.40.50.720">
    <property type="entry name" value="NAD(P)-binding Rossmann-like Domain"/>
    <property type="match status" value="1"/>
</dbReference>
<dbReference type="STRING" id="479433.Caci_2613"/>
<gene>
    <name evidence="3" type="ordered locus">Caci_2613</name>
</gene>
<evidence type="ECO:0000256" key="2">
    <source>
        <dbReference type="RuleBase" id="RU000363"/>
    </source>
</evidence>
<proteinExistence type="inferred from homology"/>
<dbReference type="HOGENOM" id="CLU_010194_44_2_11"/>
<evidence type="ECO:0000256" key="1">
    <source>
        <dbReference type="ARBA" id="ARBA00023002"/>
    </source>
</evidence>
<protein>
    <submittedName>
        <fullName evidence="3">Short-chain dehydrogenase/reductase SDR</fullName>
    </submittedName>
</protein>
<dbReference type="InterPro" id="IPR036291">
    <property type="entry name" value="NAD(P)-bd_dom_sf"/>
</dbReference>
<dbReference type="InterPro" id="IPR002347">
    <property type="entry name" value="SDR_fam"/>
</dbReference>
<sequence length="298" mass="31734">MPDQTGRVAVVTGATSGIGLETARVLAERGAKVVLACRSAEKGRAAAAGIAAGLPTSVAAEPEVVELDLGSLASVRRAAEELREQHPQIDLLINNAGVMDVPFGTTEDGFELHLGINHFGHFALTGLLLPRLMAAPDARIVTVSSLVHTRGRIDFDDLGYHRAYKPDAAYCRSKLANLLFTFELQRRLAAAGLPAVALAAHPGFSRTELFRHESFVLKAAMLAVGPFMMQSAAMGALPTLRAAADPHALGGTYYGPGGRKEQTGHPIVVEASRAAHDDEAQRRLWAESEKLTDVVFPF</sequence>